<dbReference type="AlphaFoldDB" id="A0AAD5IZ23"/>
<reference evidence="1" key="2">
    <citation type="submission" date="2023-02" db="EMBL/GenBank/DDBJ databases">
        <authorList>
            <person name="Swenson N.G."/>
            <person name="Wegrzyn J.L."/>
            <person name="Mcevoy S.L."/>
        </authorList>
    </citation>
    <scope>NUCLEOTIDE SEQUENCE</scope>
    <source>
        <strain evidence="1">91603</strain>
        <tissue evidence="1">Leaf</tissue>
    </source>
</reference>
<dbReference type="Proteomes" id="UP001064489">
    <property type="component" value="Chromosome 4"/>
</dbReference>
<dbReference type="PANTHER" id="PTHR34427">
    <property type="entry name" value="DUF4283 DOMAIN PROTEIN"/>
    <property type="match status" value="1"/>
</dbReference>
<dbReference type="PANTHER" id="PTHR34427:SF5">
    <property type="entry name" value="DUF4283 DOMAIN-CONTAINING PROTEIN"/>
    <property type="match status" value="1"/>
</dbReference>
<dbReference type="EMBL" id="JAJSOW010000101">
    <property type="protein sequence ID" value="KAI9180462.1"/>
    <property type="molecule type" value="Genomic_DNA"/>
</dbReference>
<keyword evidence="2" id="KW-1185">Reference proteome</keyword>
<protein>
    <recommendedName>
        <fullName evidence="3">DUF4283 domain-containing protein</fullName>
    </recommendedName>
</protein>
<gene>
    <name evidence="1" type="ORF">LWI28_005014</name>
</gene>
<accession>A0AAD5IZ23</accession>
<evidence type="ECO:0000313" key="1">
    <source>
        <dbReference type="EMBL" id="KAI9180462.1"/>
    </source>
</evidence>
<evidence type="ECO:0000313" key="2">
    <source>
        <dbReference type="Proteomes" id="UP001064489"/>
    </source>
</evidence>
<proteinExistence type="predicted"/>
<reference evidence="1" key="1">
    <citation type="journal article" date="2022" name="Plant J.">
        <title>Strategies of tolerance reflected in two North American maple genomes.</title>
        <authorList>
            <person name="McEvoy S.L."/>
            <person name="Sezen U.U."/>
            <person name="Trouern-Trend A."/>
            <person name="McMahon S.M."/>
            <person name="Schaberg P.G."/>
            <person name="Yang J."/>
            <person name="Wegrzyn J.L."/>
            <person name="Swenson N.G."/>
        </authorList>
    </citation>
    <scope>NUCLEOTIDE SEQUENCE</scope>
    <source>
        <strain evidence="1">91603</strain>
    </source>
</reference>
<evidence type="ECO:0008006" key="3">
    <source>
        <dbReference type="Google" id="ProtNLM"/>
    </source>
</evidence>
<sequence length="242" mass="28105">MVVNKETKEGMMRDFGHLSSDKRTFADVLEGRKQRVEVNKGIKGENICSMSWKRKCECSEWLDRCAVGVLRNFSSIACVNMKLFNRGSHFSSTYLGDKSVVWEFESRLDCDEFIRNHFIWKYCFSSMVYWTKSVLPKSRMVWLNCIGVPLRCWSKSFFRKISEPLVVDDDTLMRCRLDRGRLLALIPIGATILSRIKVVEDNHSFECWIFKDPIAVNQSWLVNYLELQMKSGIGGLNLNCNP</sequence>
<organism evidence="1 2">
    <name type="scientific">Acer negundo</name>
    <name type="common">Box elder</name>
    <dbReference type="NCBI Taxonomy" id="4023"/>
    <lineage>
        <taxon>Eukaryota</taxon>
        <taxon>Viridiplantae</taxon>
        <taxon>Streptophyta</taxon>
        <taxon>Embryophyta</taxon>
        <taxon>Tracheophyta</taxon>
        <taxon>Spermatophyta</taxon>
        <taxon>Magnoliopsida</taxon>
        <taxon>eudicotyledons</taxon>
        <taxon>Gunneridae</taxon>
        <taxon>Pentapetalae</taxon>
        <taxon>rosids</taxon>
        <taxon>malvids</taxon>
        <taxon>Sapindales</taxon>
        <taxon>Sapindaceae</taxon>
        <taxon>Hippocastanoideae</taxon>
        <taxon>Acereae</taxon>
        <taxon>Acer</taxon>
    </lineage>
</organism>
<comment type="caution">
    <text evidence="1">The sequence shown here is derived from an EMBL/GenBank/DDBJ whole genome shotgun (WGS) entry which is preliminary data.</text>
</comment>
<name>A0AAD5IZ23_ACENE</name>